<dbReference type="RefSeq" id="WP_062537648.1">
    <property type="nucleotide sequence ID" value="NZ_DF970241.1"/>
</dbReference>
<keyword evidence="1 5" id="KW-0004">4Fe-4S</keyword>
<evidence type="ECO:0000256" key="3">
    <source>
        <dbReference type="ARBA" id="ARBA00023004"/>
    </source>
</evidence>
<comment type="function">
    <text evidence="5">Involved in iron-sulfur cluster biogenesis. Binds a 4Fe-4S cluster, can transfer this cluster to apoproteins, and thereby intervenes in the maturation of Fe/S proteins. Could also act as a scaffold/chaperone for damaged Fe/S proteins.</text>
</comment>
<dbReference type="Gene3D" id="2.60.300.12">
    <property type="entry name" value="HesB-like domain"/>
    <property type="match status" value="1"/>
</dbReference>
<dbReference type="AlphaFoldDB" id="A0A0K8QQD0"/>
<evidence type="ECO:0000256" key="5">
    <source>
        <dbReference type="HAMAP-Rule" id="MF_01637"/>
    </source>
</evidence>
<dbReference type="EMBL" id="DF952378">
    <property type="protein sequence ID" value="GAN44078.1"/>
    <property type="molecule type" value="Genomic_DNA"/>
</dbReference>
<feature type="binding site" evidence="5">
    <location>
        <position position="150"/>
    </location>
    <ligand>
        <name>[4Fe-4S] cluster</name>
        <dbReference type="ChEBI" id="CHEBI:49883"/>
    </ligand>
</feature>
<dbReference type="EMBL" id="DF970241">
    <property type="protein sequence ID" value="GAP67089.1"/>
    <property type="molecule type" value="Genomic_DNA"/>
</dbReference>
<evidence type="ECO:0000259" key="8">
    <source>
        <dbReference type="Pfam" id="PF01521"/>
    </source>
</evidence>
<reference evidence="9" key="1">
    <citation type="submission" date="2015-03" db="EMBL/GenBank/DDBJ databases">
        <title>Draft genome sequence of Mizugakiibacter sediminis skMP5.</title>
        <authorList>
            <person name="Watanabe T."/>
            <person name="Kojima H."/>
            <person name="Fukui M."/>
        </authorList>
    </citation>
    <scope>NUCLEOTIDE SEQUENCE</scope>
    <source>
        <strain evidence="9">SkMP5</strain>
    </source>
</reference>
<dbReference type="Pfam" id="PF01521">
    <property type="entry name" value="Fe-S_biosyn"/>
    <property type="match status" value="1"/>
</dbReference>
<dbReference type="HAMAP" id="MF_01637">
    <property type="entry name" value="Fe_S_biogen_NfuA"/>
    <property type="match status" value="1"/>
</dbReference>
<reference evidence="10" key="2">
    <citation type="submission" date="2015-08" db="EMBL/GenBank/DDBJ databases">
        <title>Complete DNA Sequence of Pseudomonas syringae pv. actinidiae, the Causal Agent of Kiwifruit Canker Disease.</title>
        <authorList>
            <person name="Rikkerink E.H.A."/>
            <person name="Fineran P.C."/>
        </authorList>
    </citation>
    <scope>NUCLEOTIDE SEQUENCE</scope>
    <source>
        <strain evidence="10">SkMP5</strain>
    </source>
</reference>
<keyword evidence="11" id="KW-1185">Reference proteome</keyword>
<keyword evidence="2 5" id="KW-0479">Metal-binding</keyword>
<keyword evidence="3 5" id="KW-0408">Iron</keyword>
<evidence type="ECO:0000259" key="7">
    <source>
        <dbReference type="Pfam" id="PF01106"/>
    </source>
</evidence>
<accession>A0A0K8QQD0</accession>
<sequence length="204" mass="22088">MIQISDTAQEHFRRLIAQQGTDGTGIRLSVRAAGTPAADCELEFCEPQELTGDEWTVECEGFNLYVAGDSARWLEGAEIDYQPHRTGGQLSIRAPKIKGEIPGAEAGLIERVRYVLDAEINPRVAAHGGRITLLEVEAGGVVVLQFGGGCHGCGMVDVTLKQGVEKTLRERIPEITAVRDATDHSTGAKPYYRRRAHGSSPYSA</sequence>
<evidence type="ECO:0000313" key="10">
    <source>
        <dbReference type="EMBL" id="GAP67089.1"/>
    </source>
</evidence>
<evidence type="ECO:0000256" key="4">
    <source>
        <dbReference type="ARBA" id="ARBA00023014"/>
    </source>
</evidence>
<feature type="domain" description="NIF system FeS cluster assembly NifU C-terminal" evidence="7">
    <location>
        <begin position="112"/>
        <end position="178"/>
    </location>
</feature>
<comment type="subunit">
    <text evidence="5">Homodimer.</text>
</comment>
<evidence type="ECO:0000256" key="2">
    <source>
        <dbReference type="ARBA" id="ARBA00022723"/>
    </source>
</evidence>
<dbReference type="InterPro" id="IPR017726">
    <property type="entry name" value="Fe/S_biogenesis_protein_NfuA"/>
</dbReference>
<dbReference type="InterPro" id="IPR035903">
    <property type="entry name" value="HesB-like_dom_sf"/>
</dbReference>
<dbReference type="HOGENOM" id="CLU_094569_0_0_6"/>
<comment type="cofactor">
    <cofactor evidence="5">
        <name>[4Fe-4S] cluster</name>
        <dbReference type="ChEBI" id="CHEBI:49883"/>
    </cofactor>
    <text evidence="5">Binds 1 [4Fe-4S] cluster per subunit. The cluster is presumably bound at the interface of two monomers.</text>
</comment>
<feature type="domain" description="Core" evidence="8">
    <location>
        <begin position="2"/>
        <end position="100"/>
    </location>
</feature>
<dbReference type="InterPro" id="IPR000361">
    <property type="entry name" value="ATAP_core_dom"/>
</dbReference>
<dbReference type="InterPro" id="IPR034904">
    <property type="entry name" value="FSCA_dom_sf"/>
</dbReference>
<dbReference type="SUPFAM" id="SSF89360">
    <property type="entry name" value="HesB-like domain"/>
    <property type="match status" value="1"/>
</dbReference>
<name>A0A0K8QQD0_9GAMM</name>
<feature type="region of interest" description="Disordered" evidence="6">
    <location>
        <begin position="179"/>
        <end position="204"/>
    </location>
</feature>
<proteinExistence type="inferred from homology"/>
<evidence type="ECO:0000256" key="1">
    <source>
        <dbReference type="ARBA" id="ARBA00022485"/>
    </source>
</evidence>
<keyword evidence="4 5" id="KW-0411">Iron-sulfur</keyword>
<feature type="binding site" evidence="5">
    <location>
        <position position="153"/>
    </location>
    <ligand>
        <name>[4Fe-4S] cluster</name>
        <dbReference type="ChEBI" id="CHEBI:49883"/>
    </ligand>
</feature>
<dbReference type="GO" id="GO:0051604">
    <property type="term" value="P:protein maturation"/>
    <property type="evidence" value="ECO:0007669"/>
    <property type="project" value="UniProtKB-UniRule"/>
</dbReference>
<evidence type="ECO:0000256" key="6">
    <source>
        <dbReference type="SAM" id="MobiDB-lite"/>
    </source>
</evidence>
<evidence type="ECO:0000313" key="11">
    <source>
        <dbReference type="Proteomes" id="UP000253740"/>
    </source>
</evidence>
<dbReference type="PANTHER" id="PTHR11178">
    <property type="entry name" value="IRON-SULFUR CLUSTER SCAFFOLD PROTEIN NFU-RELATED"/>
    <property type="match status" value="1"/>
</dbReference>
<dbReference type="STRING" id="1475481.GCA_000953855_02453"/>
<dbReference type="GO" id="GO:0016226">
    <property type="term" value="P:iron-sulfur cluster assembly"/>
    <property type="evidence" value="ECO:0007669"/>
    <property type="project" value="UniProtKB-UniRule"/>
</dbReference>
<dbReference type="InterPro" id="IPR001075">
    <property type="entry name" value="NIF_FeS_clus_asmbl_NifU_C"/>
</dbReference>
<organism evidence="10">
    <name type="scientific">Mizugakiibacter sediminis</name>
    <dbReference type="NCBI Taxonomy" id="1475481"/>
    <lineage>
        <taxon>Bacteria</taxon>
        <taxon>Pseudomonadati</taxon>
        <taxon>Pseudomonadota</taxon>
        <taxon>Gammaproteobacteria</taxon>
        <taxon>Lysobacterales</taxon>
        <taxon>Rhodanobacteraceae</taxon>
        <taxon>Mizugakiibacter</taxon>
    </lineage>
</organism>
<dbReference type="Gene3D" id="3.30.300.130">
    <property type="entry name" value="Fe-S cluster assembly (FSCA)"/>
    <property type="match status" value="1"/>
</dbReference>
<evidence type="ECO:0000313" key="9">
    <source>
        <dbReference type="EMBL" id="GAN44078.1"/>
    </source>
</evidence>
<dbReference type="SUPFAM" id="SSF117916">
    <property type="entry name" value="Fe-S cluster assembly (FSCA) domain-like"/>
    <property type="match status" value="1"/>
</dbReference>
<dbReference type="GO" id="GO:0051539">
    <property type="term" value="F:4 iron, 4 sulfur cluster binding"/>
    <property type="evidence" value="ECO:0007669"/>
    <property type="project" value="UniProtKB-UniRule"/>
</dbReference>
<gene>
    <name evidence="5" type="primary">nfuA</name>
    <name evidence="9" type="ORF">MBSD_0598</name>
    <name evidence="10" type="ORF">MBSD_n2405</name>
</gene>
<dbReference type="Pfam" id="PF01106">
    <property type="entry name" value="NifU"/>
    <property type="match status" value="1"/>
</dbReference>
<dbReference type="Proteomes" id="UP000253740">
    <property type="component" value="Unassembled WGS sequence"/>
</dbReference>
<protein>
    <recommendedName>
        <fullName evidence="5">Fe/S biogenesis protein NfuA</fullName>
    </recommendedName>
</protein>
<dbReference type="OrthoDB" id="9785450at2"/>
<dbReference type="PANTHER" id="PTHR11178:SF51">
    <property type="entry name" value="FE_S BIOGENESIS PROTEIN NFUA"/>
    <property type="match status" value="1"/>
</dbReference>
<dbReference type="GO" id="GO:0005506">
    <property type="term" value="F:iron ion binding"/>
    <property type="evidence" value="ECO:0007669"/>
    <property type="project" value="InterPro"/>
</dbReference>
<comment type="similarity">
    <text evidence="5">Belongs to the NfuA family.</text>
</comment>